<dbReference type="EMBL" id="MN803438">
    <property type="protein sequence ID" value="QHR78496.1"/>
    <property type="molecule type" value="Genomic_DNA"/>
</dbReference>
<dbReference type="InterPro" id="IPR035914">
    <property type="entry name" value="Sperma_CUB_dom_sf"/>
</dbReference>
<dbReference type="Gene3D" id="2.10.50.10">
    <property type="entry name" value="Tumor Necrosis Factor Receptor, subunit A, domain 2"/>
    <property type="match status" value="1"/>
</dbReference>
<feature type="domain" description="TNFR-Cys" evidence="3">
    <location>
        <begin position="55"/>
        <end position="92"/>
    </location>
</feature>
<sequence length="280" mass="30113">MPQQGHSRKCSDLTQKWDQYSHQCVACPLPGAGKEVTPNCGWDDEGGRHEGPYKACSQGTFNTGNSYKCVPCSACVSGYASTPCTLSTDTRCHKITTSAPITTAPLLPTPTQFTVPMVTNQTVTTSITVTAQYPSTVISHTIPISAGTFWGLAAMFMLLKQTKMGQSNPFHCGGDGGFSDNAMMVSSDFSISTNCTYAFMMIDTSSTIGVNFKQMDLSDDCNKEYVELFDGTDDKSLGKFCGKEIPPTITTTGSTLLVNFISMHSSCGSGGFISHYYQIK</sequence>
<keyword evidence="5" id="KW-1185">Reference proteome</keyword>
<evidence type="ECO:0000313" key="4">
    <source>
        <dbReference type="EMBL" id="QHR78496.1"/>
    </source>
</evidence>
<dbReference type="Gene3D" id="2.60.120.290">
    <property type="entry name" value="Spermadhesin, CUB domain"/>
    <property type="match status" value="1"/>
</dbReference>
<dbReference type="CDD" id="cd00041">
    <property type="entry name" value="CUB"/>
    <property type="match status" value="1"/>
</dbReference>
<keyword evidence="1" id="KW-1015">Disulfide bond</keyword>
<dbReference type="KEGG" id="vg:65103280"/>
<dbReference type="InterPro" id="IPR000859">
    <property type="entry name" value="CUB_dom"/>
</dbReference>
<dbReference type="PANTHER" id="PTHR14657:SF2">
    <property type="entry name" value="IGF-LIKE FAMILY RECEPTOR 1"/>
    <property type="match status" value="1"/>
</dbReference>
<evidence type="ECO:0000259" key="2">
    <source>
        <dbReference type="PROSITE" id="PS01180"/>
    </source>
</evidence>
<dbReference type="SUPFAM" id="SSF49854">
    <property type="entry name" value="Spermadhesin, CUB domain"/>
    <property type="match status" value="1"/>
</dbReference>
<dbReference type="RefSeq" id="YP_010087947.1">
    <property type="nucleotide sequence ID" value="NC_055603.1"/>
</dbReference>
<dbReference type="SMART" id="SM00042">
    <property type="entry name" value="CUB"/>
    <property type="match status" value="1"/>
</dbReference>
<name>A0A6B9XHJ8_9VIRU</name>
<proteinExistence type="predicted"/>
<dbReference type="PANTHER" id="PTHR14657">
    <property type="entry name" value="IGF-LIKE FAMILY RECEPTOR 1"/>
    <property type="match status" value="1"/>
</dbReference>
<feature type="domain" description="CUB" evidence="2">
    <location>
        <begin position="172"/>
        <end position="279"/>
    </location>
</feature>
<evidence type="ECO:0000313" key="5">
    <source>
        <dbReference type="Proteomes" id="UP000678193"/>
    </source>
</evidence>
<dbReference type="InterPro" id="IPR001368">
    <property type="entry name" value="TNFR/NGFR_Cys_rich_reg"/>
</dbReference>
<dbReference type="InterPro" id="IPR042355">
    <property type="entry name" value="IGFLR1"/>
</dbReference>
<protein>
    <submittedName>
        <fullName evidence="4">Tumor necrosis factor receptor-like protein</fullName>
    </submittedName>
</protein>
<dbReference type="PROSITE" id="PS00652">
    <property type="entry name" value="TNFR_NGFR_1"/>
    <property type="match status" value="1"/>
</dbReference>
<accession>A0A6B9XHJ8</accession>
<evidence type="ECO:0000256" key="1">
    <source>
        <dbReference type="ARBA" id="ARBA00023157"/>
    </source>
</evidence>
<dbReference type="Proteomes" id="UP000678193">
    <property type="component" value="Segment"/>
</dbReference>
<dbReference type="PROSITE" id="PS50050">
    <property type="entry name" value="TNFR_NGFR_2"/>
    <property type="match status" value="1"/>
</dbReference>
<dbReference type="GeneID" id="65103280"/>
<evidence type="ECO:0000259" key="3">
    <source>
        <dbReference type="PROSITE" id="PS50050"/>
    </source>
</evidence>
<organism evidence="4 5">
    <name type="scientific">Lymphocystis disease virus 4</name>
    <dbReference type="NCBI Taxonomy" id="2704413"/>
    <lineage>
        <taxon>Viruses</taxon>
        <taxon>Varidnaviria</taxon>
        <taxon>Bamfordvirae</taxon>
        <taxon>Nucleocytoviricota</taxon>
        <taxon>Megaviricetes</taxon>
        <taxon>Pimascovirales</taxon>
        <taxon>Pimascovirales incertae sedis</taxon>
        <taxon>Iridoviridae</taxon>
        <taxon>Alphairidovirinae</taxon>
        <taxon>Lymphocystivirus</taxon>
        <taxon>Lymphocystivirus micropogonias1</taxon>
    </lineage>
</organism>
<reference evidence="4" key="1">
    <citation type="journal article" date="2020" name="Arch. Virol.">
        <title>Complete genome sequence and analysis of a novel lymphocystivirus detected in whitemouth croaker (Micropogonias furnieri): lymphocystis disease virus 4.</title>
        <authorList>
            <person name="Doszpoly A."/>
            <person name="Kajan G.L."/>
            <person name="Puentes R."/>
            <person name="Perretta A."/>
        </authorList>
    </citation>
    <scope>NUCLEOTIDE SEQUENCE</scope>
    <source>
        <strain evidence="4">LCDV-WC</strain>
    </source>
</reference>
<dbReference type="GO" id="GO:0005886">
    <property type="term" value="C:plasma membrane"/>
    <property type="evidence" value="ECO:0007669"/>
    <property type="project" value="TreeGrafter"/>
</dbReference>
<dbReference type="Pfam" id="PF00431">
    <property type="entry name" value="CUB"/>
    <property type="match status" value="1"/>
</dbReference>
<dbReference type="PROSITE" id="PS01180">
    <property type="entry name" value="CUB"/>
    <property type="match status" value="1"/>
</dbReference>
<keyword evidence="4" id="KW-0675">Receptor</keyword>